<feature type="transmembrane region" description="Helical" evidence="5">
    <location>
        <begin position="157"/>
        <end position="177"/>
    </location>
</feature>
<comment type="subcellular location">
    <subcellularLocation>
        <location evidence="5">Cell inner membrane</location>
        <topology evidence="5">Multi-pass membrane protein</topology>
    </subcellularLocation>
</comment>
<feature type="compositionally biased region" description="Pro residues" evidence="6">
    <location>
        <begin position="194"/>
        <end position="204"/>
    </location>
</feature>
<feature type="transmembrane region" description="Helical" evidence="5">
    <location>
        <begin position="30"/>
        <end position="50"/>
    </location>
</feature>
<reference evidence="9 10" key="1">
    <citation type="submission" date="2017-08" db="EMBL/GenBank/DDBJ databases">
        <title>WGS of Clinical strains of the CDC Group NO-1 linked to zoonotic infections in humans.</title>
        <authorList>
            <person name="Bernier A.-M."/>
            <person name="Bernard K."/>
        </authorList>
    </citation>
    <scope>NUCLEOTIDE SEQUENCE [LARGE SCALE GENOMIC DNA]</scope>
    <source>
        <strain evidence="7 9">NML03-0146</strain>
        <strain evidence="8 10">NML120219</strain>
    </source>
</reference>
<evidence type="ECO:0000256" key="4">
    <source>
        <dbReference type="ARBA" id="ARBA00023136"/>
    </source>
</evidence>
<feature type="region of interest" description="Disordered" evidence="6">
    <location>
        <begin position="188"/>
        <end position="219"/>
    </location>
</feature>
<comment type="caution">
    <text evidence="7">The sequence shown here is derived from an EMBL/GenBank/DDBJ whole genome shotgun (WGS) entry which is preliminary data.</text>
</comment>
<organism evidence="7 9">
    <name type="scientific">Vandammella animalimorsus</name>
    <dbReference type="NCBI Taxonomy" id="2029117"/>
    <lineage>
        <taxon>Bacteria</taxon>
        <taxon>Pseudomonadati</taxon>
        <taxon>Pseudomonadota</taxon>
        <taxon>Betaproteobacteria</taxon>
        <taxon>Burkholderiales</taxon>
        <taxon>Comamonadaceae</taxon>
        <taxon>Vandammella</taxon>
    </lineage>
</organism>
<dbReference type="Proteomes" id="UP000217999">
    <property type="component" value="Unassembled WGS sequence"/>
</dbReference>
<dbReference type="PANTHER" id="PTHR36917">
    <property type="entry name" value="INTRACELLULAR SEPTATION PROTEIN A-RELATED"/>
    <property type="match status" value="1"/>
</dbReference>
<dbReference type="Pfam" id="PF04279">
    <property type="entry name" value="IspA"/>
    <property type="match status" value="1"/>
</dbReference>
<comment type="similarity">
    <text evidence="5">Belongs to the YciB family.</text>
</comment>
<keyword evidence="4 5" id="KW-0472">Membrane</keyword>
<protein>
    <recommendedName>
        <fullName evidence="5">Inner membrane-spanning protein YciB</fullName>
    </recommendedName>
</protein>
<feature type="transmembrane region" description="Helical" evidence="5">
    <location>
        <begin position="126"/>
        <end position="145"/>
    </location>
</feature>
<dbReference type="GO" id="GO:0005886">
    <property type="term" value="C:plasma membrane"/>
    <property type="evidence" value="ECO:0007669"/>
    <property type="project" value="UniProtKB-SubCell"/>
</dbReference>
<keyword evidence="2 5" id="KW-0812">Transmembrane</keyword>
<evidence type="ECO:0000313" key="9">
    <source>
        <dbReference type="Proteomes" id="UP000217999"/>
    </source>
</evidence>
<evidence type="ECO:0000256" key="6">
    <source>
        <dbReference type="SAM" id="MobiDB-lite"/>
    </source>
</evidence>
<feature type="transmembrane region" description="Helical" evidence="5">
    <location>
        <begin position="88"/>
        <end position="105"/>
    </location>
</feature>
<feature type="transmembrane region" description="Helical" evidence="5">
    <location>
        <begin position="62"/>
        <end position="82"/>
    </location>
</feature>
<dbReference type="AlphaFoldDB" id="A0A2A2A8V0"/>
<proteinExistence type="inferred from homology"/>
<evidence type="ECO:0000256" key="3">
    <source>
        <dbReference type="ARBA" id="ARBA00022989"/>
    </source>
</evidence>
<dbReference type="HAMAP" id="MF_00189">
    <property type="entry name" value="YciB"/>
    <property type="match status" value="1"/>
</dbReference>
<dbReference type="EMBL" id="NSJF01000005">
    <property type="protein sequence ID" value="PAT34154.1"/>
    <property type="molecule type" value="Genomic_DNA"/>
</dbReference>
<comment type="function">
    <text evidence="5">Plays a role in cell envelope biogenesis, maintenance of cell envelope integrity and membrane homeostasis.</text>
</comment>
<evidence type="ECO:0000256" key="5">
    <source>
        <dbReference type="HAMAP-Rule" id="MF_00189"/>
    </source>
</evidence>
<dbReference type="PANTHER" id="PTHR36917:SF1">
    <property type="entry name" value="INNER MEMBRANE-SPANNING PROTEIN YCIB"/>
    <property type="match status" value="1"/>
</dbReference>
<accession>A0A2A2AZC8</accession>
<evidence type="ECO:0000256" key="2">
    <source>
        <dbReference type="ARBA" id="ARBA00022692"/>
    </source>
</evidence>
<dbReference type="EMBL" id="NSJE01000007">
    <property type="protein sequence ID" value="PAT43012.1"/>
    <property type="molecule type" value="Genomic_DNA"/>
</dbReference>
<name>A0A2A2A8V0_9BURK</name>
<gene>
    <name evidence="5" type="primary">yciB</name>
    <name evidence="7" type="ORF">CK620_10965</name>
    <name evidence="8" type="ORF">CK621_05605</name>
</gene>
<accession>A0A2A2A8V0</accession>
<keyword evidence="3 5" id="KW-1133">Transmembrane helix</keyword>
<evidence type="ECO:0000313" key="8">
    <source>
        <dbReference type="EMBL" id="PAT43012.1"/>
    </source>
</evidence>
<evidence type="ECO:0000313" key="10">
    <source>
        <dbReference type="Proteomes" id="UP000218439"/>
    </source>
</evidence>
<sequence>MPPPCPCAMKFFFDVLPFVLFYVSYVKWGIYVATAVAIGVSALQIVLTLLSGRKVEPMQWVGMGLIGVFGGMTLVLQNPIFVMWRSSIVNWLLAAVLLVSLHVLGRNPLKLLLGSQMRMPERAWRQLVWGLSGLFTTMGVVNIVVAKNFSEAAWVNYKTFGSPVISFLAIALLFMLLGRHIEIVGAPGSQASPATPPGDAPPPSAATGDAAAVQHPQQR</sequence>
<dbReference type="Proteomes" id="UP000218439">
    <property type="component" value="Unassembled WGS sequence"/>
</dbReference>
<keyword evidence="1 5" id="KW-1003">Cell membrane</keyword>
<evidence type="ECO:0000256" key="1">
    <source>
        <dbReference type="ARBA" id="ARBA00022475"/>
    </source>
</evidence>
<keyword evidence="5" id="KW-0997">Cell inner membrane</keyword>
<evidence type="ECO:0000313" key="7">
    <source>
        <dbReference type="EMBL" id="PAT34154.1"/>
    </source>
</evidence>
<dbReference type="InterPro" id="IPR006008">
    <property type="entry name" value="YciB"/>
</dbReference>